<evidence type="ECO:0000313" key="7">
    <source>
        <dbReference type="EMBL" id="OQV13602.1"/>
    </source>
</evidence>
<feature type="compositionally biased region" description="Basic and acidic residues" evidence="6">
    <location>
        <begin position="21"/>
        <end position="30"/>
    </location>
</feature>
<evidence type="ECO:0008006" key="9">
    <source>
        <dbReference type="Google" id="ProtNLM"/>
    </source>
</evidence>
<name>A0A1W0WEJ8_HYPEX</name>
<evidence type="ECO:0000256" key="5">
    <source>
        <dbReference type="ARBA" id="ARBA00023242"/>
    </source>
</evidence>
<reference evidence="8" key="1">
    <citation type="submission" date="2017-01" db="EMBL/GenBank/DDBJ databases">
        <title>Comparative genomics of anhydrobiosis in the tardigrade Hypsibius dujardini.</title>
        <authorList>
            <person name="Yoshida Y."/>
            <person name="Koutsovoulos G."/>
            <person name="Laetsch D."/>
            <person name="Stevens L."/>
            <person name="Kumar S."/>
            <person name="Horikawa D."/>
            <person name="Ishino K."/>
            <person name="Komine S."/>
            <person name="Tomita M."/>
            <person name="Blaxter M."/>
            <person name="Arakawa K."/>
        </authorList>
    </citation>
    <scope>NUCLEOTIDE SEQUENCE [LARGE SCALE GENOMIC DNA]</scope>
    <source>
        <strain evidence="8">Z151</strain>
    </source>
</reference>
<dbReference type="OrthoDB" id="10057873at2759"/>
<gene>
    <name evidence="7" type="ORF">BV898_12145</name>
</gene>
<feature type="region of interest" description="Disordered" evidence="6">
    <location>
        <begin position="94"/>
        <end position="156"/>
    </location>
</feature>
<dbReference type="AlphaFoldDB" id="A0A1W0WEJ8"/>
<evidence type="ECO:0000256" key="4">
    <source>
        <dbReference type="ARBA" id="ARBA00022833"/>
    </source>
</evidence>
<evidence type="ECO:0000256" key="2">
    <source>
        <dbReference type="ARBA" id="ARBA00022723"/>
    </source>
</evidence>
<dbReference type="SUPFAM" id="SSF53098">
    <property type="entry name" value="Ribonuclease H-like"/>
    <property type="match status" value="1"/>
</dbReference>
<keyword evidence="8" id="KW-1185">Reference proteome</keyword>
<evidence type="ECO:0000313" key="8">
    <source>
        <dbReference type="Proteomes" id="UP000192578"/>
    </source>
</evidence>
<feature type="compositionally biased region" description="Polar residues" evidence="6">
    <location>
        <begin position="115"/>
        <end position="142"/>
    </location>
</feature>
<feature type="region of interest" description="Disordered" evidence="6">
    <location>
        <begin position="1"/>
        <end position="30"/>
    </location>
</feature>
<proteinExistence type="predicted"/>
<protein>
    <recommendedName>
        <fullName evidence="9">BED-type domain-containing protein</fullName>
    </recommendedName>
</protein>
<accession>A0A1W0WEJ8</accession>
<keyword evidence="5" id="KW-0539">Nucleus</keyword>
<dbReference type="GO" id="GO:0005634">
    <property type="term" value="C:nucleus"/>
    <property type="evidence" value="ECO:0007669"/>
    <property type="project" value="UniProtKB-SubCell"/>
</dbReference>
<feature type="compositionally biased region" description="Basic residues" evidence="6">
    <location>
        <begin position="101"/>
        <end position="114"/>
    </location>
</feature>
<evidence type="ECO:0000256" key="6">
    <source>
        <dbReference type="SAM" id="MobiDB-lite"/>
    </source>
</evidence>
<dbReference type="GO" id="GO:0008270">
    <property type="term" value="F:zinc ion binding"/>
    <property type="evidence" value="ECO:0007669"/>
    <property type="project" value="UniProtKB-KW"/>
</dbReference>
<dbReference type="InterPro" id="IPR052035">
    <property type="entry name" value="ZnF_BED_domain_contain"/>
</dbReference>
<sequence length="760" mass="83855">MCDSASEDPEDDFLQLQQPAKPERKMWPDRTGNHSGANILTFAFENVVVDGKRWSADCLTCITKRTKSDKKGTTSNFLAHVRQVHPEVFAEYAKTQANKGHPLKRLKPTKRTRASKSATTNHNANSAITSTSRPSTSSNGGVTSIAPHIPRRPNPGAVRARREFLNDLVVQALIIGDGLPLTLGEGEGFRSLMGFSEPGWVPWTGREIMESKLPLLSMSVKTKVKEVFDAAASVSLTLDLRRREGFAGVVVGLSGHAAGRKFAVQSELLAARYLPDGLTESGDLRGFVRDTVADYQIGQKVFSLVYAGFRQSSTSRLELPGFSTVPRVAHQPNHTNVLMSDSELPFVSASMMTDNHEAYGSTGSPSRNGDPHHHFDSLCCDLSVQEVAPFSQTLQLVISDGFRACQRIEPLVSLLARLSRSFGGATRSSTDGTYHGSLIENGSTWTLQLKSLGQILTLNPGLDGGITFTDAVTQNIVKLDARELSLLHTFIEILRPLQEATDRAQSSHASISTIAPHIAGIYRRLLHFFPMPSSTARLQRDLTLVPLVDALKESLESRFHGLLYLLGYAEVESLSPSGTFGDELHLAATFLDPTYKDYWVEEYISEYNRATLSTKMREAVQRMATDLQETLAPSESANLFTINTSDTVALPQDCGLDSFRRPKPVVKAGVGVASELKEYYEDVTSDVTDLQEYWTLYEKRFPRLARLVRRLVSVPASSTPFPLGFSQRDWACWVADPSAVSLVFLRYHKALLDPLKPPRR</sequence>
<comment type="subcellular location">
    <subcellularLocation>
        <location evidence="1">Nucleus</location>
    </subcellularLocation>
</comment>
<evidence type="ECO:0000256" key="3">
    <source>
        <dbReference type="ARBA" id="ARBA00022771"/>
    </source>
</evidence>
<feature type="compositionally biased region" description="Acidic residues" evidence="6">
    <location>
        <begin position="1"/>
        <end position="13"/>
    </location>
</feature>
<dbReference type="EMBL" id="MTYJ01000120">
    <property type="protein sequence ID" value="OQV13602.1"/>
    <property type="molecule type" value="Genomic_DNA"/>
</dbReference>
<dbReference type="Proteomes" id="UP000192578">
    <property type="component" value="Unassembled WGS sequence"/>
</dbReference>
<organism evidence="7 8">
    <name type="scientific">Hypsibius exemplaris</name>
    <name type="common">Freshwater tardigrade</name>
    <dbReference type="NCBI Taxonomy" id="2072580"/>
    <lineage>
        <taxon>Eukaryota</taxon>
        <taxon>Metazoa</taxon>
        <taxon>Ecdysozoa</taxon>
        <taxon>Tardigrada</taxon>
        <taxon>Eutardigrada</taxon>
        <taxon>Parachela</taxon>
        <taxon>Hypsibioidea</taxon>
        <taxon>Hypsibiidae</taxon>
        <taxon>Hypsibius</taxon>
    </lineage>
</organism>
<keyword evidence="3" id="KW-0863">Zinc-finger</keyword>
<keyword evidence="2" id="KW-0479">Metal-binding</keyword>
<keyword evidence="4" id="KW-0862">Zinc</keyword>
<evidence type="ECO:0000256" key="1">
    <source>
        <dbReference type="ARBA" id="ARBA00004123"/>
    </source>
</evidence>
<comment type="caution">
    <text evidence="7">The sequence shown here is derived from an EMBL/GenBank/DDBJ whole genome shotgun (WGS) entry which is preliminary data.</text>
</comment>
<dbReference type="PANTHER" id="PTHR46481:SF10">
    <property type="entry name" value="ZINC FINGER BED DOMAIN-CONTAINING PROTEIN 39"/>
    <property type="match status" value="1"/>
</dbReference>
<dbReference type="PANTHER" id="PTHR46481">
    <property type="entry name" value="ZINC FINGER BED DOMAIN-CONTAINING PROTEIN 4"/>
    <property type="match status" value="1"/>
</dbReference>
<dbReference type="InterPro" id="IPR012337">
    <property type="entry name" value="RNaseH-like_sf"/>
</dbReference>